<feature type="compositionally biased region" description="Basic and acidic residues" evidence="1">
    <location>
        <begin position="1"/>
        <end position="10"/>
    </location>
</feature>
<dbReference type="AlphaFoldDB" id="A0AAD9V2T6"/>
<evidence type="ECO:0000313" key="2">
    <source>
        <dbReference type="EMBL" id="KAK2559052.1"/>
    </source>
</evidence>
<keyword evidence="3" id="KW-1185">Reference proteome</keyword>
<gene>
    <name evidence="2" type="ORF">P5673_018691</name>
</gene>
<protein>
    <submittedName>
        <fullName evidence="2">Uncharacterized protein</fullName>
    </submittedName>
</protein>
<organism evidence="2 3">
    <name type="scientific">Acropora cervicornis</name>
    <name type="common">Staghorn coral</name>
    <dbReference type="NCBI Taxonomy" id="6130"/>
    <lineage>
        <taxon>Eukaryota</taxon>
        <taxon>Metazoa</taxon>
        <taxon>Cnidaria</taxon>
        <taxon>Anthozoa</taxon>
        <taxon>Hexacorallia</taxon>
        <taxon>Scleractinia</taxon>
        <taxon>Astrocoeniina</taxon>
        <taxon>Acroporidae</taxon>
        <taxon>Acropora</taxon>
    </lineage>
</organism>
<feature type="compositionally biased region" description="Polar residues" evidence="1">
    <location>
        <begin position="19"/>
        <end position="29"/>
    </location>
</feature>
<dbReference type="EMBL" id="JARQWQ010000042">
    <property type="protein sequence ID" value="KAK2559052.1"/>
    <property type="molecule type" value="Genomic_DNA"/>
</dbReference>
<reference evidence="2" key="1">
    <citation type="journal article" date="2023" name="G3 (Bethesda)">
        <title>Whole genome assembly and annotation of the endangered Caribbean coral Acropora cervicornis.</title>
        <authorList>
            <person name="Selwyn J.D."/>
            <person name="Vollmer S.V."/>
        </authorList>
    </citation>
    <scope>NUCLEOTIDE SEQUENCE</scope>
    <source>
        <strain evidence="2">K2</strain>
    </source>
</reference>
<evidence type="ECO:0000313" key="3">
    <source>
        <dbReference type="Proteomes" id="UP001249851"/>
    </source>
</evidence>
<sequence length="114" mass="13029">MTGNRLERGQPKRQFKKVNPQSLLSTKAQSPRRAFPKSLSLLEMMKLSKIVYEQSTERRELFKFDLADIALSSQPVMAEYSITYEASGKGGFREASQAKGKTPTFQVQQWVVKR</sequence>
<evidence type="ECO:0000256" key="1">
    <source>
        <dbReference type="SAM" id="MobiDB-lite"/>
    </source>
</evidence>
<reference evidence="2" key="2">
    <citation type="journal article" date="2023" name="Science">
        <title>Genomic signatures of disease resistance in endangered staghorn corals.</title>
        <authorList>
            <person name="Vollmer S.V."/>
            <person name="Selwyn J.D."/>
            <person name="Despard B.A."/>
            <person name="Roesel C.L."/>
        </authorList>
    </citation>
    <scope>NUCLEOTIDE SEQUENCE</scope>
    <source>
        <strain evidence="2">K2</strain>
    </source>
</reference>
<proteinExistence type="predicted"/>
<name>A0AAD9V2T6_ACRCE</name>
<accession>A0AAD9V2T6</accession>
<feature type="region of interest" description="Disordered" evidence="1">
    <location>
        <begin position="1"/>
        <end position="31"/>
    </location>
</feature>
<dbReference type="Proteomes" id="UP001249851">
    <property type="component" value="Unassembled WGS sequence"/>
</dbReference>
<comment type="caution">
    <text evidence="2">The sequence shown here is derived from an EMBL/GenBank/DDBJ whole genome shotgun (WGS) entry which is preliminary data.</text>
</comment>